<dbReference type="EMBL" id="VTEU01000002">
    <property type="protein sequence ID" value="TYS59954.1"/>
    <property type="molecule type" value="Genomic_DNA"/>
</dbReference>
<dbReference type="PANTHER" id="PTHR45947:SF15">
    <property type="entry name" value="TEICHURONIC ACID BIOSYNTHESIS GLYCOSYLTRANSFERASE TUAC-RELATED"/>
    <property type="match status" value="1"/>
</dbReference>
<comment type="caution">
    <text evidence="3">The sequence shown here is derived from an EMBL/GenBank/DDBJ whole genome shotgun (WGS) entry which is preliminary data.</text>
</comment>
<protein>
    <submittedName>
        <fullName evidence="3">Glycosyltransferase family 4 protein</fullName>
    </submittedName>
</protein>
<evidence type="ECO:0000313" key="4">
    <source>
        <dbReference type="Proteomes" id="UP000323393"/>
    </source>
</evidence>
<dbReference type="PANTHER" id="PTHR45947">
    <property type="entry name" value="SULFOQUINOVOSYL TRANSFERASE SQD2"/>
    <property type="match status" value="1"/>
</dbReference>
<reference evidence="3 4" key="1">
    <citation type="submission" date="2019-08" db="EMBL/GenBank/DDBJ databases">
        <title>Bacillus genomes from the desert of Cuatro Cienegas, Coahuila.</title>
        <authorList>
            <person name="Olmedo-Alvarez G."/>
        </authorList>
    </citation>
    <scope>NUCLEOTIDE SEQUENCE [LARGE SCALE GENOMIC DNA]</scope>
    <source>
        <strain evidence="3 4">CH88_3T</strain>
    </source>
</reference>
<feature type="domain" description="Glycosyltransferase subfamily 4-like N-terminal" evidence="2">
    <location>
        <begin position="17"/>
        <end position="198"/>
    </location>
</feature>
<evidence type="ECO:0000259" key="2">
    <source>
        <dbReference type="Pfam" id="PF13439"/>
    </source>
</evidence>
<feature type="domain" description="Glycosyl transferase family 1" evidence="1">
    <location>
        <begin position="211"/>
        <end position="352"/>
    </location>
</feature>
<dbReference type="InterPro" id="IPR050194">
    <property type="entry name" value="Glycosyltransferase_grp1"/>
</dbReference>
<dbReference type="Pfam" id="PF00534">
    <property type="entry name" value="Glycos_transf_1"/>
    <property type="match status" value="1"/>
</dbReference>
<dbReference type="PROSITE" id="PS00380">
    <property type="entry name" value="RHODANESE_1"/>
    <property type="match status" value="1"/>
</dbReference>
<dbReference type="RefSeq" id="WP_148965431.1">
    <property type="nucleotide sequence ID" value="NZ_VTEU01000002.1"/>
</dbReference>
<dbReference type="GO" id="GO:0004792">
    <property type="term" value="F:thiosulfate-cyanide sulfurtransferase activity"/>
    <property type="evidence" value="ECO:0007669"/>
    <property type="project" value="InterPro"/>
</dbReference>
<dbReference type="InterPro" id="IPR001307">
    <property type="entry name" value="Thiosulphate_STrfase_CS"/>
</dbReference>
<dbReference type="Proteomes" id="UP000323393">
    <property type="component" value="Unassembled WGS sequence"/>
</dbReference>
<dbReference type="InterPro" id="IPR028098">
    <property type="entry name" value="Glyco_trans_4-like_N"/>
</dbReference>
<dbReference type="GO" id="GO:0016757">
    <property type="term" value="F:glycosyltransferase activity"/>
    <property type="evidence" value="ECO:0007669"/>
    <property type="project" value="InterPro"/>
</dbReference>
<name>A0AA94WSG5_9BACI</name>
<dbReference type="AlphaFoldDB" id="A0AA94WSG5"/>
<dbReference type="Gene3D" id="3.40.50.2000">
    <property type="entry name" value="Glycogen Phosphorylase B"/>
    <property type="match status" value="2"/>
</dbReference>
<dbReference type="InterPro" id="IPR001296">
    <property type="entry name" value="Glyco_trans_1"/>
</dbReference>
<dbReference type="SUPFAM" id="SSF53756">
    <property type="entry name" value="UDP-Glycosyltransferase/glycogen phosphorylase"/>
    <property type="match status" value="1"/>
</dbReference>
<accession>A0AA94WSG5</accession>
<sequence>MKVLFITTAYPSDHLPGAGVFHQTQAESIRDLGVDIEVVAPVPYSPKVLSRVSQKYKNYKKFPQGYEWNGIKIHRPRFVAIPGQLKWAQPHKRFAKAIQRYIEDQGIKFDIIHAHFAMPSGGAAAILSNTYKKPYVLTLHGSDVNVYPQYSNSAMNAFKFAVKNAGTVTAVSGALADKTQKLTGVKPEVLPIGVNMERFSGTDISEEEKISLRKHLNLPEDKKLLLFVGRIMNEKGIREMVSAIEQLDDRFRLVLVGDGPLKSELEGKEKIILTGQVANERVKDYLRAADIFLLPSYREGMPTVIIEALALKVPVLSSNVGGIPELFGEHKGLLIEPKSSEQIVNGVLEYTNKGRYGSEVIESLFERVTSNFDVTQNSKDLIQIYRNLL</sequence>
<organism evidence="3 4">
    <name type="scientific">Sutcliffiella horikoshii</name>
    <dbReference type="NCBI Taxonomy" id="79883"/>
    <lineage>
        <taxon>Bacteria</taxon>
        <taxon>Bacillati</taxon>
        <taxon>Bacillota</taxon>
        <taxon>Bacilli</taxon>
        <taxon>Bacillales</taxon>
        <taxon>Bacillaceae</taxon>
        <taxon>Sutcliffiella</taxon>
    </lineage>
</organism>
<dbReference type="Pfam" id="PF13439">
    <property type="entry name" value="Glyco_transf_4"/>
    <property type="match status" value="1"/>
</dbReference>
<proteinExistence type="predicted"/>
<gene>
    <name evidence="3" type="ORF">FZC74_07310</name>
</gene>
<evidence type="ECO:0000259" key="1">
    <source>
        <dbReference type="Pfam" id="PF00534"/>
    </source>
</evidence>
<evidence type="ECO:0000313" key="3">
    <source>
        <dbReference type="EMBL" id="TYS59954.1"/>
    </source>
</evidence>